<accession>A0A7X1KQT0</accession>
<feature type="domain" description="Rieske" evidence="7">
    <location>
        <begin position="5"/>
        <end position="100"/>
    </location>
</feature>
<sequence length="116" mass="12301">MSETWHPALAETDLPADGKATALLGGWHVLIVRDDTGLHALNDRCTHQAALLSPGRVRRGAVMCPLHGARFEVASGRCLGGAYPDLRTFPVRSTDGMIEVAVPDAPPGPEERPVGV</sequence>
<evidence type="ECO:0000313" key="8">
    <source>
        <dbReference type="EMBL" id="MBC2669900.1"/>
    </source>
</evidence>
<dbReference type="RefSeq" id="WP_185679756.1">
    <property type="nucleotide sequence ID" value="NZ_JACLAX010000011.1"/>
</dbReference>
<organism evidence="8 9">
    <name type="scientific">Novosphingobium piscinae</name>
    <dbReference type="NCBI Taxonomy" id="1507448"/>
    <lineage>
        <taxon>Bacteria</taxon>
        <taxon>Pseudomonadati</taxon>
        <taxon>Pseudomonadota</taxon>
        <taxon>Alphaproteobacteria</taxon>
        <taxon>Sphingomonadales</taxon>
        <taxon>Sphingomonadaceae</taxon>
        <taxon>Novosphingobium</taxon>
    </lineage>
</organism>
<comment type="cofactor">
    <cofactor evidence="5">
        <name>[2Fe-2S] cluster</name>
        <dbReference type="ChEBI" id="CHEBI:190135"/>
    </cofactor>
</comment>
<evidence type="ECO:0000259" key="7">
    <source>
        <dbReference type="PROSITE" id="PS51296"/>
    </source>
</evidence>
<dbReference type="AlphaFoldDB" id="A0A7X1KQT0"/>
<comment type="similarity">
    <text evidence="6">Belongs to the bacterial ring-hydroxylating dioxygenase ferredoxin component family.</text>
</comment>
<dbReference type="InterPro" id="IPR036922">
    <property type="entry name" value="Rieske_2Fe-2S_sf"/>
</dbReference>
<evidence type="ECO:0000256" key="5">
    <source>
        <dbReference type="ARBA" id="ARBA00034078"/>
    </source>
</evidence>
<evidence type="ECO:0000256" key="1">
    <source>
        <dbReference type="ARBA" id="ARBA00022714"/>
    </source>
</evidence>
<evidence type="ECO:0000256" key="2">
    <source>
        <dbReference type="ARBA" id="ARBA00022723"/>
    </source>
</evidence>
<keyword evidence="1" id="KW-0001">2Fe-2S</keyword>
<dbReference type="Pfam" id="PF00355">
    <property type="entry name" value="Rieske"/>
    <property type="match status" value="1"/>
</dbReference>
<comment type="caution">
    <text evidence="8">The sequence shown here is derived from an EMBL/GenBank/DDBJ whole genome shotgun (WGS) entry which is preliminary data.</text>
</comment>
<dbReference type="EMBL" id="JACLAX010000011">
    <property type="protein sequence ID" value="MBC2669900.1"/>
    <property type="molecule type" value="Genomic_DNA"/>
</dbReference>
<dbReference type="GO" id="GO:0046872">
    <property type="term" value="F:metal ion binding"/>
    <property type="evidence" value="ECO:0007669"/>
    <property type="project" value="UniProtKB-KW"/>
</dbReference>
<keyword evidence="2" id="KW-0479">Metal-binding</keyword>
<dbReference type="PROSITE" id="PS51296">
    <property type="entry name" value="RIESKE"/>
    <property type="match status" value="1"/>
</dbReference>
<dbReference type="PANTHER" id="PTHR21496:SF0">
    <property type="entry name" value="RIESKE DOMAIN-CONTAINING PROTEIN"/>
    <property type="match status" value="1"/>
</dbReference>
<evidence type="ECO:0000313" key="9">
    <source>
        <dbReference type="Proteomes" id="UP000551327"/>
    </source>
</evidence>
<keyword evidence="4" id="KW-0411">Iron-sulfur</keyword>
<name>A0A7X1KQT0_9SPHN</name>
<dbReference type="Proteomes" id="UP000551327">
    <property type="component" value="Unassembled WGS sequence"/>
</dbReference>
<evidence type="ECO:0000256" key="6">
    <source>
        <dbReference type="ARBA" id="ARBA00038001"/>
    </source>
</evidence>
<dbReference type="InterPro" id="IPR017941">
    <property type="entry name" value="Rieske_2Fe-2S"/>
</dbReference>
<protein>
    <submittedName>
        <fullName evidence="8">Rieske (2Fe-2S) protein</fullName>
    </submittedName>
</protein>
<dbReference type="PANTHER" id="PTHR21496">
    <property type="entry name" value="FERREDOXIN-RELATED"/>
    <property type="match status" value="1"/>
</dbReference>
<dbReference type="SUPFAM" id="SSF50022">
    <property type="entry name" value="ISP domain"/>
    <property type="match status" value="1"/>
</dbReference>
<keyword evidence="9" id="KW-1185">Reference proteome</keyword>
<keyword evidence="3" id="KW-0408">Iron</keyword>
<dbReference type="Gene3D" id="2.102.10.10">
    <property type="entry name" value="Rieske [2Fe-2S] iron-sulphur domain"/>
    <property type="match status" value="1"/>
</dbReference>
<proteinExistence type="inferred from homology"/>
<evidence type="ECO:0000256" key="4">
    <source>
        <dbReference type="ARBA" id="ARBA00023014"/>
    </source>
</evidence>
<evidence type="ECO:0000256" key="3">
    <source>
        <dbReference type="ARBA" id="ARBA00023004"/>
    </source>
</evidence>
<reference evidence="8 9" key="1">
    <citation type="submission" date="2020-08" db="EMBL/GenBank/DDBJ databases">
        <title>The genome sequence of type strain Novosphingobium piscinae KCTC 42194.</title>
        <authorList>
            <person name="Liu Y."/>
        </authorList>
    </citation>
    <scope>NUCLEOTIDE SEQUENCE [LARGE SCALE GENOMIC DNA]</scope>
    <source>
        <strain evidence="8 9">KCTC 42194</strain>
    </source>
</reference>
<dbReference type="GO" id="GO:0051537">
    <property type="term" value="F:2 iron, 2 sulfur cluster binding"/>
    <property type="evidence" value="ECO:0007669"/>
    <property type="project" value="UniProtKB-KW"/>
</dbReference>
<gene>
    <name evidence="8" type="ORF">H7F53_12155</name>
</gene>